<dbReference type="AlphaFoldDB" id="A0A2N2E9S4"/>
<evidence type="ECO:0000313" key="3">
    <source>
        <dbReference type="Proteomes" id="UP000233517"/>
    </source>
</evidence>
<accession>A0A2N2E9S4</accession>
<feature type="coiled-coil region" evidence="1">
    <location>
        <begin position="414"/>
        <end position="448"/>
    </location>
</feature>
<dbReference type="Gene3D" id="3.10.620.30">
    <property type="match status" value="1"/>
</dbReference>
<organism evidence="2 3">
    <name type="scientific">Candidatus Falkowbacteria bacterium HGW-Falkowbacteria-1</name>
    <dbReference type="NCBI Taxonomy" id="2013768"/>
    <lineage>
        <taxon>Bacteria</taxon>
        <taxon>Candidatus Falkowiibacteriota</taxon>
    </lineage>
</organism>
<dbReference type="Proteomes" id="UP000233517">
    <property type="component" value="Unassembled WGS sequence"/>
</dbReference>
<keyword evidence="1" id="KW-0175">Coiled coil</keyword>
<evidence type="ECO:0008006" key="4">
    <source>
        <dbReference type="Google" id="ProtNLM"/>
    </source>
</evidence>
<dbReference type="EMBL" id="PHAI01000002">
    <property type="protein sequence ID" value="PKM91428.1"/>
    <property type="molecule type" value="Genomic_DNA"/>
</dbReference>
<name>A0A2N2E9S4_9BACT</name>
<sequence>MKKQTTIFLKNIYISFFLLLFSFLALPVDAATLAQRLSGRIVLQVEESGEAYYINTVDLKRYYLGRPADAFSVMRFFGLGATNSDINNFLKNGARSNLSGKILLQVQDKGQAYYVNPVNLRLYYLGRPTDAFNVMRQLGLGIKNSDLNQISLGVLSAGSGTNPTNLGLVAGPGEKLVRFSWKYKNKQYYLDQVFLDSLYNEYKNSDKNYYYPANNPPSNLREAYYGVFLKQRDGDDSIDKLLTDLNNLSNKEGYNEDEFLEFVMAFVQYMPYDFSKGINDPQNFPYETLYTNTGVCSDFSFLAVLILRKMSYGAAVFDYPDIKHSAAAVLCSEKSSYGSGYCFIETTNYFPIGVFPGQLSSGQAGGNSTNWANVFTNSSLGTVEMLQKTSGKIYRGIEKTADVVDSIIKMEKSLVDKSNELKLIQAQLNQLRDELNQVLAEADAYKQKGDWTNYNTKIDEYNVAVAEYNSILGNYSLKLEIYNFDVLLFNKTVSDFYQN</sequence>
<proteinExistence type="predicted"/>
<evidence type="ECO:0000313" key="2">
    <source>
        <dbReference type="EMBL" id="PKM91428.1"/>
    </source>
</evidence>
<comment type="caution">
    <text evidence="2">The sequence shown here is derived from an EMBL/GenBank/DDBJ whole genome shotgun (WGS) entry which is preliminary data.</text>
</comment>
<reference evidence="2 3" key="1">
    <citation type="journal article" date="2017" name="ISME J.">
        <title>Potential for microbial H2 and metal transformations associated with novel bacteria and archaea in deep terrestrial subsurface sediments.</title>
        <authorList>
            <person name="Hernsdorf A.W."/>
            <person name="Amano Y."/>
            <person name="Miyakawa K."/>
            <person name="Ise K."/>
            <person name="Suzuki Y."/>
            <person name="Anantharaman K."/>
            <person name="Probst A."/>
            <person name="Burstein D."/>
            <person name="Thomas B.C."/>
            <person name="Banfield J.F."/>
        </authorList>
    </citation>
    <scope>NUCLEOTIDE SEQUENCE [LARGE SCALE GENOMIC DNA]</scope>
    <source>
        <strain evidence="2">HGW-Falkowbacteria-1</strain>
    </source>
</reference>
<gene>
    <name evidence="2" type="ORF">CVU82_02425</name>
</gene>
<evidence type="ECO:0000256" key="1">
    <source>
        <dbReference type="SAM" id="Coils"/>
    </source>
</evidence>
<protein>
    <recommendedName>
        <fullName evidence="4">Transglutaminase-like domain-containing protein</fullName>
    </recommendedName>
</protein>